<proteinExistence type="predicted"/>
<keyword evidence="3" id="KW-1185">Reference proteome</keyword>
<dbReference type="AlphaFoldDB" id="A0A9P6GT43"/>
<keyword evidence="1" id="KW-0732">Signal</keyword>
<protein>
    <submittedName>
        <fullName evidence="2">Uncharacterized protein</fullName>
    </submittedName>
</protein>
<reference evidence="2" key="1">
    <citation type="journal article" date="2020" name="Mol. Plant Microbe Interact.">
        <title>Genome Sequence of the Biocontrol Agent Coniothyrium minitans strain Conio (IMI 134523).</title>
        <authorList>
            <person name="Patel D."/>
            <person name="Shittu T.A."/>
            <person name="Baroncelli R."/>
            <person name="Muthumeenakshi S."/>
            <person name="Osborne T.H."/>
            <person name="Janganan T.K."/>
            <person name="Sreenivasaprasad S."/>
        </authorList>
    </citation>
    <scope>NUCLEOTIDE SEQUENCE</scope>
    <source>
        <strain evidence="2">Conio</strain>
    </source>
</reference>
<feature type="chain" id="PRO_5040428521" evidence="1">
    <location>
        <begin position="20"/>
        <end position="150"/>
    </location>
</feature>
<dbReference type="EMBL" id="WJXW01000001">
    <property type="protein sequence ID" value="KAF9741392.1"/>
    <property type="molecule type" value="Genomic_DNA"/>
</dbReference>
<feature type="signal peptide" evidence="1">
    <location>
        <begin position="1"/>
        <end position="19"/>
    </location>
</feature>
<sequence length="150" mass="16597">MRLQNLYSAFAALTTFALAAEQVIIKSHLDYPVWYTQVDQTGYRSGTTAIPPYGTVSLAQSDNPGVAIKIGIHEKDIDTEGKGVLTLGYTRYPQGWIYYDLYFHNYFPFTGVPTKLGGPGGDNDWRDGNPRPSNTIAYQGYGDLYLDIGA</sequence>
<dbReference type="OrthoDB" id="3780608at2759"/>
<evidence type="ECO:0000256" key="1">
    <source>
        <dbReference type="SAM" id="SignalP"/>
    </source>
</evidence>
<dbReference type="Proteomes" id="UP000756921">
    <property type="component" value="Unassembled WGS sequence"/>
</dbReference>
<gene>
    <name evidence="2" type="ORF">PMIN01_00931</name>
</gene>
<organism evidence="2 3">
    <name type="scientific">Paraphaeosphaeria minitans</name>
    <dbReference type="NCBI Taxonomy" id="565426"/>
    <lineage>
        <taxon>Eukaryota</taxon>
        <taxon>Fungi</taxon>
        <taxon>Dikarya</taxon>
        <taxon>Ascomycota</taxon>
        <taxon>Pezizomycotina</taxon>
        <taxon>Dothideomycetes</taxon>
        <taxon>Pleosporomycetidae</taxon>
        <taxon>Pleosporales</taxon>
        <taxon>Massarineae</taxon>
        <taxon>Didymosphaeriaceae</taxon>
        <taxon>Paraphaeosphaeria</taxon>
    </lineage>
</organism>
<evidence type="ECO:0000313" key="3">
    <source>
        <dbReference type="Proteomes" id="UP000756921"/>
    </source>
</evidence>
<accession>A0A9P6GT43</accession>
<name>A0A9P6GT43_9PLEO</name>
<comment type="caution">
    <text evidence="2">The sequence shown here is derived from an EMBL/GenBank/DDBJ whole genome shotgun (WGS) entry which is preliminary data.</text>
</comment>
<evidence type="ECO:0000313" key="2">
    <source>
        <dbReference type="EMBL" id="KAF9741392.1"/>
    </source>
</evidence>